<name>M0QIS0_9ACTN</name>
<evidence type="ECO:0000256" key="1">
    <source>
        <dbReference type="ARBA" id="ARBA00023015"/>
    </source>
</evidence>
<comment type="caution">
    <text evidence="5">The sequence shown here is derived from an EMBL/GenBank/DDBJ whole genome shotgun (WGS) entry which is preliminary data.</text>
</comment>
<dbReference type="Gene3D" id="3.30.450.40">
    <property type="match status" value="1"/>
</dbReference>
<dbReference type="GO" id="GO:0045892">
    <property type="term" value="P:negative regulation of DNA-templated transcription"/>
    <property type="evidence" value="ECO:0007669"/>
    <property type="project" value="TreeGrafter"/>
</dbReference>
<evidence type="ECO:0000313" key="5">
    <source>
        <dbReference type="EMBL" id="GAC68438.1"/>
    </source>
</evidence>
<dbReference type="OrthoDB" id="4775040at2"/>
<dbReference type="SMART" id="SM00346">
    <property type="entry name" value="HTH_ICLR"/>
    <property type="match status" value="1"/>
</dbReference>
<feature type="domain" description="HTH iclR-type" evidence="4">
    <location>
        <begin position="22"/>
        <end position="85"/>
    </location>
</feature>
<keyword evidence="1" id="KW-0805">Transcription regulation</keyword>
<evidence type="ECO:0000256" key="2">
    <source>
        <dbReference type="ARBA" id="ARBA00023163"/>
    </source>
</evidence>
<feature type="region of interest" description="Disordered" evidence="3">
    <location>
        <begin position="1"/>
        <end position="26"/>
    </location>
</feature>
<dbReference type="AlphaFoldDB" id="M0QIS0"/>
<evidence type="ECO:0000256" key="3">
    <source>
        <dbReference type="SAM" id="MobiDB-lite"/>
    </source>
</evidence>
<dbReference type="PANTHER" id="PTHR30136">
    <property type="entry name" value="HELIX-TURN-HELIX TRANSCRIPTIONAL REGULATOR, ICLR FAMILY"/>
    <property type="match status" value="1"/>
</dbReference>
<evidence type="ECO:0000259" key="4">
    <source>
        <dbReference type="PROSITE" id="PS51077"/>
    </source>
</evidence>
<dbReference type="PANTHER" id="PTHR30136:SF24">
    <property type="entry name" value="HTH-TYPE TRANSCRIPTIONAL REPRESSOR ALLR"/>
    <property type="match status" value="1"/>
</dbReference>
<dbReference type="InterPro" id="IPR036388">
    <property type="entry name" value="WH-like_DNA-bd_sf"/>
</dbReference>
<dbReference type="STRING" id="1223545.GS4_15_00880"/>
<organism evidence="5 6">
    <name type="scientific">Gordonia soli NBRC 108243</name>
    <dbReference type="NCBI Taxonomy" id="1223545"/>
    <lineage>
        <taxon>Bacteria</taxon>
        <taxon>Bacillati</taxon>
        <taxon>Actinomycetota</taxon>
        <taxon>Actinomycetes</taxon>
        <taxon>Mycobacteriales</taxon>
        <taxon>Gordoniaceae</taxon>
        <taxon>Gordonia</taxon>
    </lineage>
</organism>
<keyword evidence="2" id="KW-0804">Transcription</keyword>
<dbReference type="Pfam" id="PF09339">
    <property type="entry name" value="HTH_IclR"/>
    <property type="match status" value="1"/>
</dbReference>
<keyword evidence="6" id="KW-1185">Reference proteome</keyword>
<reference evidence="5 6" key="1">
    <citation type="submission" date="2013-01" db="EMBL/GenBank/DDBJ databases">
        <title>Whole genome shotgun sequence of Gordonia soli NBRC 108243.</title>
        <authorList>
            <person name="Isaki-Nakamura S."/>
            <person name="Hosoyama A."/>
            <person name="Tsuchikane K."/>
            <person name="Ando Y."/>
            <person name="Baba S."/>
            <person name="Ohji S."/>
            <person name="Hamada M."/>
            <person name="Tamura T."/>
            <person name="Yamazoe A."/>
            <person name="Yamazaki S."/>
            <person name="Fujita N."/>
        </authorList>
    </citation>
    <scope>NUCLEOTIDE SEQUENCE [LARGE SCALE GENOMIC DNA]</scope>
    <source>
        <strain evidence="5 6">NBRC 108243</strain>
    </source>
</reference>
<dbReference type="CDD" id="cd00090">
    <property type="entry name" value="HTH_ARSR"/>
    <property type="match status" value="1"/>
</dbReference>
<gene>
    <name evidence="5" type="ORF">GS4_15_00880</name>
</gene>
<dbReference type="InterPro" id="IPR005471">
    <property type="entry name" value="Tscrpt_reg_IclR_N"/>
</dbReference>
<dbReference type="RefSeq" id="WP_007620581.1">
    <property type="nucleotide sequence ID" value="NZ_BANX01000015.1"/>
</dbReference>
<dbReference type="GO" id="GO:0003677">
    <property type="term" value="F:DNA binding"/>
    <property type="evidence" value="ECO:0007669"/>
    <property type="project" value="InterPro"/>
</dbReference>
<evidence type="ECO:0000313" key="6">
    <source>
        <dbReference type="Proteomes" id="UP000011666"/>
    </source>
</evidence>
<dbReference type="PROSITE" id="PS51077">
    <property type="entry name" value="HTH_ICLR"/>
    <property type="match status" value="1"/>
</dbReference>
<proteinExistence type="predicted"/>
<dbReference type="InterPro" id="IPR036390">
    <property type="entry name" value="WH_DNA-bd_sf"/>
</dbReference>
<feature type="compositionally biased region" description="Polar residues" evidence="3">
    <location>
        <begin position="1"/>
        <end position="20"/>
    </location>
</feature>
<dbReference type="InterPro" id="IPR011991">
    <property type="entry name" value="ArsR-like_HTH"/>
</dbReference>
<dbReference type="Gene3D" id="1.10.10.10">
    <property type="entry name" value="Winged helix-like DNA-binding domain superfamily/Winged helix DNA-binding domain"/>
    <property type="match status" value="1"/>
</dbReference>
<dbReference type="SUPFAM" id="SSF46785">
    <property type="entry name" value="Winged helix' DNA-binding domain"/>
    <property type="match status" value="1"/>
</dbReference>
<sequence length="314" mass="33284">MTHTVGQAATDSQQTEATRPSSPPTARATAIIELLADPGTGPLTVAEIVRAVGVSRATAHAILGELNSRGWVVRHPIDGTYGIGPGFLVVARSAQDADHLGHWAAAAVHRLVDELRMPCFLARRLSADTITVVDYATPIGIERVGSDTGRGSEPWMEAGRRIRLRPPISREFITWASADVRAAWIEQAPASARTRLTMVLDAIRERGYSIERMTDDHAAMIDALSSLDTVSDRLRTRVGDLLTELTIVDYLPDELTGDVAAVTVGAPVFDAAGEMVAAVVACPNRTLPAAELMAVGDAARSAAESVTAQLAAVP</sequence>
<dbReference type="InterPro" id="IPR050707">
    <property type="entry name" value="HTH_MetabolicPath_Reg"/>
</dbReference>
<dbReference type="EMBL" id="BANX01000015">
    <property type="protein sequence ID" value="GAC68438.1"/>
    <property type="molecule type" value="Genomic_DNA"/>
</dbReference>
<dbReference type="eggNOG" id="COG1414">
    <property type="taxonomic scope" value="Bacteria"/>
</dbReference>
<accession>M0QIS0</accession>
<dbReference type="InterPro" id="IPR029016">
    <property type="entry name" value="GAF-like_dom_sf"/>
</dbReference>
<dbReference type="GO" id="GO:0003700">
    <property type="term" value="F:DNA-binding transcription factor activity"/>
    <property type="evidence" value="ECO:0007669"/>
    <property type="project" value="TreeGrafter"/>
</dbReference>
<dbReference type="Proteomes" id="UP000011666">
    <property type="component" value="Unassembled WGS sequence"/>
</dbReference>
<protein>
    <submittedName>
        <fullName evidence="5">Putative IclR family transcriptional regulator</fullName>
    </submittedName>
</protein>